<dbReference type="GO" id="GO:0005886">
    <property type="term" value="C:plasma membrane"/>
    <property type="evidence" value="ECO:0007669"/>
    <property type="project" value="TreeGrafter"/>
</dbReference>
<name>A0AAX6EGB5_IRIPA</name>
<keyword evidence="5" id="KW-1185">Reference proteome</keyword>
<dbReference type="EMBL" id="JANAVB010036818">
    <property type="protein sequence ID" value="KAJ6802959.1"/>
    <property type="molecule type" value="Genomic_DNA"/>
</dbReference>
<dbReference type="AlphaFoldDB" id="A0AAX6EGB5"/>
<organism evidence="4 5">
    <name type="scientific">Iris pallida</name>
    <name type="common">Sweet iris</name>
    <dbReference type="NCBI Taxonomy" id="29817"/>
    <lineage>
        <taxon>Eukaryota</taxon>
        <taxon>Viridiplantae</taxon>
        <taxon>Streptophyta</taxon>
        <taxon>Embryophyta</taxon>
        <taxon>Tracheophyta</taxon>
        <taxon>Spermatophyta</taxon>
        <taxon>Magnoliopsida</taxon>
        <taxon>Liliopsida</taxon>
        <taxon>Asparagales</taxon>
        <taxon>Iridaceae</taxon>
        <taxon>Iridoideae</taxon>
        <taxon>Irideae</taxon>
        <taxon>Iris</taxon>
    </lineage>
</organism>
<dbReference type="Proteomes" id="UP001140949">
    <property type="component" value="Unassembled WGS sequence"/>
</dbReference>
<dbReference type="GO" id="GO:0016301">
    <property type="term" value="F:kinase activity"/>
    <property type="evidence" value="ECO:0007669"/>
    <property type="project" value="UniProtKB-KW"/>
</dbReference>
<sequence length="220" mass="23744">MSQPQQQCKCCSSLLSLGVTAVFLWLAYRPIVPRYYLVSFSLASSSPPARDNTTTTTLISSSYSYYYQLQIENKCWEMGVYHDDISLSLSPSPSDGNLTSSIPSFYQGHKKTADKSGSFFAGGAAANVGVNVTNASSASALQFRVGLESGYRYKVWGWKTSHRGVSLGCRVEVDGSGKKTAENGIRLTSSAAATTTTTKKKSMMTTSLLSLGVVVVFILY</sequence>
<dbReference type="InterPro" id="IPR044839">
    <property type="entry name" value="NDR1-like"/>
</dbReference>
<evidence type="ECO:0000313" key="5">
    <source>
        <dbReference type="Proteomes" id="UP001140949"/>
    </source>
</evidence>
<keyword evidence="2 3" id="KW-0472">Membrane</keyword>
<gene>
    <name evidence="4" type="ORF">M6B38_190420</name>
</gene>
<keyword evidence="3" id="KW-0812">Transmembrane</keyword>
<keyword evidence="3" id="KW-1133">Transmembrane helix</keyword>
<keyword evidence="4" id="KW-0418">Kinase</keyword>
<evidence type="ECO:0000256" key="1">
    <source>
        <dbReference type="ARBA" id="ARBA00004370"/>
    </source>
</evidence>
<feature type="transmembrane region" description="Helical" evidence="3">
    <location>
        <begin position="12"/>
        <end position="28"/>
    </location>
</feature>
<dbReference type="GO" id="GO:0098542">
    <property type="term" value="P:defense response to other organism"/>
    <property type="evidence" value="ECO:0007669"/>
    <property type="project" value="InterPro"/>
</dbReference>
<accession>A0AAX6EGB5</accession>
<reference evidence="4" key="1">
    <citation type="journal article" date="2023" name="GigaByte">
        <title>Genome assembly of the bearded iris, Iris pallida Lam.</title>
        <authorList>
            <person name="Bruccoleri R.E."/>
            <person name="Oakeley E.J."/>
            <person name="Faust A.M.E."/>
            <person name="Altorfer M."/>
            <person name="Dessus-Babus S."/>
            <person name="Burckhardt D."/>
            <person name="Oertli M."/>
            <person name="Naumann U."/>
            <person name="Petersen F."/>
            <person name="Wong J."/>
        </authorList>
    </citation>
    <scope>NUCLEOTIDE SEQUENCE</scope>
    <source>
        <strain evidence="4">GSM-AAB239-AS_SAM_17_03QT</strain>
    </source>
</reference>
<evidence type="ECO:0000256" key="2">
    <source>
        <dbReference type="ARBA" id="ARBA00023136"/>
    </source>
</evidence>
<keyword evidence="4" id="KW-0675">Receptor</keyword>
<evidence type="ECO:0000256" key="3">
    <source>
        <dbReference type="SAM" id="Phobius"/>
    </source>
</evidence>
<reference evidence="4" key="2">
    <citation type="submission" date="2023-04" db="EMBL/GenBank/DDBJ databases">
        <authorList>
            <person name="Bruccoleri R.E."/>
            <person name="Oakeley E.J."/>
            <person name="Faust A.-M."/>
            <person name="Dessus-Babus S."/>
            <person name="Altorfer M."/>
            <person name="Burckhardt D."/>
            <person name="Oertli M."/>
            <person name="Naumann U."/>
            <person name="Petersen F."/>
            <person name="Wong J."/>
        </authorList>
    </citation>
    <scope>NUCLEOTIDE SEQUENCE</scope>
    <source>
        <strain evidence="4">GSM-AAB239-AS_SAM_17_03QT</strain>
        <tissue evidence="4">Leaf</tissue>
    </source>
</reference>
<proteinExistence type="predicted"/>
<dbReference type="PANTHER" id="PTHR31415:SF52">
    <property type="entry name" value="LATE EMBRYOGENESIS ABUNDANT (LEA) HYDROXYPROLINE-RICH GLYCOPROTEIN FAMILY-RELATED"/>
    <property type="match status" value="1"/>
</dbReference>
<keyword evidence="4" id="KW-0808">Transferase</keyword>
<comment type="subcellular location">
    <subcellularLocation>
        <location evidence="1">Membrane</location>
    </subcellularLocation>
</comment>
<protein>
    <submittedName>
        <fullName evidence="4">Proline-rich receptor-like protein kinase PERK13</fullName>
    </submittedName>
</protein>
<evidence type="ECO:0000313" key="4">
    <source>
        <dbReference type="EMBL" id="KAJ6802959.1"/>
    </source>
</evidence>
<comment type="caution">
    <text evidence="4">The sequence shown here is derived from an EMBL/GenBank/DDBJ whole genome shotgun (WGS) entry which is preliminary data.</text>
</comment>
<dbReference type="GO" id="GO:0009506">
    <property type="term" value="C:plasmodesma"/>
    <property type="evidence" value="ECO:0007669"/>
    <property type="project" value="TreeGrafter"/>
</dbReference>
<dbReference type="PANTHER" id="PTHR31415">
    <property type="entry name" value="OS05G0367900 PROTEIN"/>
    <property type="match status" value="1"/>
</dbReference>